<dbReference type="AlphaFoldDB" id="A0AAJ1FG95"/>
<evidence type="ECO:0000313" key="3">
    <source>
        <dbReference type="EMBL" id="MCQ5082295.1"/>
    </source>
</evidence>
<evidence type="ECO:0000313" key="4">
    <source>
        <dbReference type="Proteomes" id="UP001205035"/>
    </source>
</evidence>
<dbReference type="EMBL" id="JANGBQ010000005">
    <property type="protein sequence ID" value="MCQ5082295.1"/>
    <property type="molecule type" value="Genomic_DNA"/>
</dbReference>
<dbReference type="SUPFAM" id="SSF51182">
    <property type="entry name" value="RmlC-like cupins"/>
    <property type="match status" value="1"/>
</dbReference>
<dbReference type="Proteomes" id="UP001205035">
    <property type="component" value="Unassembled WGS sequence"/>
</dbReference>
<reference evidence="3" key="1">
    <citation type="submission" date="2022-06" db="EMBL/GenBank/DDBJ databases">
        <title>Isolation of gut microbiota from human fecal samples.</title>
        <authorList>
            <person name="Pamer E.G."/>
            <person name="Barat B."/>
            <person name="Waligurski E."/>
            <person name="Medina S."/>
            <person name="Paddock L."/>
            <person name="Mostad J."/>
        </authorList>
    </citation>
    <scope>NUCLEOTIDE SEQUENCE</scope>
    <source>
        <strain evidence="3">DFI.6.22</strain>
    </source>
</reference>
<evidence type="ECO:0000256" key="1">
    <source>
        <dbReference type="ARBA" id="ARBA00022723"/>
    </source>
</evidence>
<dbReference type="InterPro" id="IPR000253">
    <property type="entry name" value="FHA_dom"/>
</dbReference>
<name>A0AAJ1FG95_9BACT</name>
<dbReference type="PANTHER" id="PTHR35848">
    <property type="entry name" value="OXALATE-BINDING PROTEIN"/>
    <property type="match status" value="1"/>
</dbReference>
<evidence type="ECO:0000259" key="2">
    <source>
        <dbReference type="PROSITE" id="PS50006"/>
    </source>
</evidence>
<dbReference type="InterPro" id="IPR051610">
    <property type="entry name" value="GPI/OXD"/>
</dbReference>
<dbReference type="InterPro" id="IPR013096">
    <property type="entry name" value="Cupin_2"/>
</dbReference>
<comment type="caution">
    <text evidence="3">The sequence shown here is derived from an EMBL/GenBank/DDBJ whole genome shotgun (WGS) entry which is preliminary data.</text>
</comment>
<dbReference type="InterPro" id="IPR014710">
    <property type="entry name" value="RmlC-like_jellyroll"/>
</dbReference>
<dbReference type="RefSeq" id="WP_256166193.1">
    <property type="nucleotide sequence ID" value="NZ_JANGBQ010000005.1"/>
</dbReference>
<keyword evidence="1" id="KW-0479">Metal-binding</keyword>
<dbReference type="Gene3D" id="2.60.120.10">
    <property type="entry name" value="Jelly Rolls"/>
    <property type="match status" value="1"/>
</dbReference>
<gene>
    <name evidence="3" type="ORF">NE651_05255</name>
</gene>
<feature type="domain" description="FHA" evidence="2">
    <location>
        <begin position="7"/>
        <end position="60"/>
    </location>
</feature>
<dbReference type="GO" id="GO:0046872">
    <property type="term" value="F:metal ion binding"/>
    <property type="evidence" value="ECO:0007669"/>
    <property type="project" value="UniProtKB-KW"/>
</dbReference>
<proteinExistence type="predicted"/>
<dbReference type="Pfam" id="PF07883">
    <property type="entry name" value="Cupin_2"/>
    <property type="match status" value="1"/>
</dbReference>
<protein>
    <submittedName>
        <fullName evidence="3">Cupin domain-containing protein</fullName>
    </submittedName>
</protein>
<sequence length="153" mass="17145">MKQAKKIAEGRNYTAADIGDAEDIKSYSLIHAKTRQEVRGKLFLKELTRATGTEISFNSIPPGSRPGYFHKHDKDEETYIILRGAGYCQVDGDCFPVKAGSVIRVAPAGVRSLCNTSQEEMVYLCIQSREDSLEKHTYDDGTRVACTPLWKKR</sequence>
<dbReference type="InterPro" id="IPR011051">
    <property type="entry name" value="RmlC_Cupin_sf"/>
</dbReference>
<dbReference type="PANTHER" id="PTHR35848:SF6">
    <property type="entry name" value="CUPIN TYPE-2 DOMAIN-CONTAINING PROTEIN"/>
    <property type="match status" value="1"/>
</dbReference>
<accession>A0AAJ1FG95</accession>
<organism evidence="3 4">
    <name type="scientific">Alistipes onderdonkii</name>
    <dbReference type="NCBI Taxonomy" id="328813"/>
    <lineage>
        <taxon>Bacteria</taxon>
        <taxon>Pseudomonadati</taxon>
        <taxon>Bacteroidota</taxon>
        <taxon>Bacteroidia</taxon>
        <taxon>Bacteroidales</taxon>
        <taxon>Rikenellaceae</taxon>
        <taxon>Alistipes</taxon>
    </lineage>
</organism>
<dbReference type="PROSITE" id="PS50006">
    <property type="entry name" value="FHA_DOMAIN"/>
    <property type="match status" value="1"/>
</dbReference>
<dbReference type="CDD" id="cd06985">
    <property type="entry name" value="cupin_BF4112"/>
    <property type="match status" value="1"/>
</dbReference>